<dbReference type="InterPro" id="IPR051604">
    <property type="entry name" value="Ergot_Alk_Oxidoreductase"/>
</dbReference>
<accession>A0ABY0DM48</accession>
<reference evidence="2 3" key="1">
    <citation type="submission" date="2018-10" db="EMBL/GenBank/DDBJ databases">
        <title>Bradyrhizobium sp. nov., isolated from effective nodules of peanut in China.</title>
        <authorList>
            <person name="Li Y."/>
        </authorList>
    </citation>
    <scope>NUCLEOTIDE SEQUENCE [LARGE SCALE GENOMIC DNA]</scope>
    <source>
        <strain evidence="2 3">CCBAU 51781</strain>
    </source>
</reference>
<dbReference type="InterPro" id="IPR008030">
    <property type="entry name" value="NmrA-like"/>
</dbReference>
<proteinExistence type="predicted"/>
<protein>
    <recommendedName>
        <fullName evidence="1">NmrA-like domain-containing protein</fullName>
    </recommendedName>
</protein>
<dbReference type="InterPro" id="IPR036291">
    <property type="entry name" value="NAD(P)-bd_dom_sf"/>
</dbReference>
<evidence type="ECO:0000259" key="1">
    <source>
        <dbReference type="Pfam" id="PF05368"/>
    </source>
</evidence>
<dbReference type="Gene3D" id="3.40.50.720">
    <property type="entry name" value="NAD(P)-binding Rossmann-like Domain"/>
    <property type="match status" value="1"/>
</dbReference>
<dbReference type="Proteomes" id="UP000289946">
    <property type="component" value="Unassembled WGS sequence"/>
</dbReference>
<dbReference type="PANTHER" id="PTHR43162">
    <property type="match status" value="1"/>
</dbReference>
<feature type="domain" description="NmrA-like" evidence="1">
    <location>
        <begin position="11"/>
        <end position="243"/>
    </location>
</feature>
<dbReference type="EMBL" id="RDRA01000009">
    <property type="protein sequence ID" value="RXG94207.1"/>
    <property type="molecule type" value="Genomic_DNA"/>
</dbReference>
<dbReference type="SUPFAM" id="SSF51735">
    <property type="entry name" value="NAD(P)-binding Rossmann-fold domains"/>
    <property type="match status" value="1"/>
</dbReference>
<sequence length="315" mass="34642">MKQERTETMRETILVTSAAGGTQGQTGRHVSEMLLRRGHQIRALVRQIDSRSDRLKSLGAEIFVGDFLDVRSVEQAAKDVSAIYFAYPVQDGLAEATAAMAFAARRHDISRLVNLVMYQSSIDAPTPRMRQNYLSEQVFEWAGVGPLHLRATVFYENVARLVGANLPERGAIRLPLGDESTILPLISAEDVARVAVGLLVGPKQVAGSAYPIIGSVNSVGDIVKAFAHVFDRDVHYEEITDAEWRSEVLSRGWNAHAVEHLSSLWKSLRAARLPAEAARFVATDTIEKIGGAQPKTFQQFVRERQSELLAPAAKA</sequence>
<organism evidence="2 3">
    <name type="scientific">Bradyrhizobium zhanjiangense</name>
    <dbReference type="NCBI Taxonomy" id="1325107"/>
    <lineage>
        <taxon>Bacteria</taxon>
        <taxon>Pseudomonadati</taxon>
        <taxon>Pseudomonadota</taxon>
        <taxon>Alphaproteobacteria</taxon>
        <taxon>Hyphomicrobiales</taxon>
        <taxon>Nitrobacteraceae</taxon>
        <taxon>Bradyrhizobium</taxon>
    </lineage>
</organism>
<evidence type="ECO:0000313" key="3">
    <source>
        <dbReference type="Proteomes" id="UP000289946"/>
    </source>
</evidence>
<name>A0ABY0DM48_9BRAD</name>
<gene>
    <name evidence="2" type="ORF">EAS62_17100</name>
</gene>
<dbReference type="Pfam" id="PF05368">
    <property type="entry name" value="NmrA"/>
    <property type="match status" value="1"/>
</dbReference>
<keyword evidence="3" id="KW-1185">Reference proteome</keyword>
<dbReference type="PANTHER" id="PTHR43162:SF1">
    <property type="entry name" value="PRESTALK A DIFFERENTIATION PROTEIN A"/>
    <property type="match status" value="1"/>
</dbReference>
<comment type="caution">
    <text evidence="2">The sequence shown here is derived from an EMBL/GenBank/DDBJ whole genome shotgun (WGS) entry which is preliminary data.</text>
</comment>
<evidence type="ECO:0000313" key="2">
    <source>
        <dbReference type="EMBL" id="RXG94207.1"/>
    </source>
</evidence>